<dbReference type="NCBIfam" id="TIGR03625">
    <property type="entry name" value="L3_bact"/>
    <property type="match status" value="1"/>
</dbReference>
<evidence type="ECO:0000256" key="2">
    <source>
        <dbReference type="ARBA" id="ARBA00022730"/>
    </source>
</evidence>
<comment type="similarity">
    <text evidence="1 7 8">Belongs to the universal ribosomal protein uL3 family.</text>
</comment>
<dbReference type="EMBL" id="BAABRU010000001">
    <property type="protein sequence ID" value="GAA5526230.1"/>
    <property type="molecule type" value="Genomic_DNA"/>
</dbReference>
<dbReference type="Pfam" id="PF00297">
    <property type="entry name" value="Ribosomal_L3"/>
    <property type="match status" value="1"/>
</dbReference>
<dbReference type="PANTHER" id="PTHR11229:SF16">
    <property type="entry name" value="LARGE RIBOSOMAL SUBUNIT PROTEIN UL3C"/>
    <property type="match status" value="1"/>
</dbReference>
<evidence type="ECO:0000256" key="7">
    <source>
        <dbReference type="HAMAP-Rule" id="MF_01325"/>
    </source>
</evidence>
<dbReference type="InterPro" id="IPR019926">
    <property type="entry name" value="Ribosomal_uL3_CS"/>
</dbReference>
<dbReference type="RefSeq" id="WP_345719905.1">
    <property type="nucleotide sequence ID" value="NZ_BAABRU010000001.1"/>
</dbReference>
<dbReference type="PANTHER" id="PTHR11229">
    <property type="entry name" value="50S RIBOSOMAL PROTEIN L3"/>
    <property type="match status" value="1"/>
</dbReference>
<protein>
    <recommendedName>
        <fullName evidence="6 7">Large ribosomal subunit protein uL3</fullName>
    </recommendedName>
</protein>
<dbReference type="Gene3D" id="2.40.30.10">
    <property type="entry name" value="Translation factors"/>
    <property type="match status" value="1"/>
</dbReference>
<evidence type="ECO:0000256" key="4">
    <source>
        <dbReference type="ARBA" id="ARBA00022980"/>
    </source>
</evidence>
<comment type="function">
    <text evidence="7 9">One of the primary rRNA binding proteins, it binds directly near the 3'-end of the 23S rRNA, where it nucleates assembly of the 50S subunit.</text>
</comment>
<evidence type="ECO:0000313" key="11">
    <source>
        <dbReference type="EMBL" id="GAA5526230.1"/>
    </source>
</evidence>
<evidence type="ECO:0000256" key="5">
    <source>
        <dbReference type="ARBA" id="ARBA00023274"/>
    </source>
</evidence>
<dbReference type="Gene3D" id="3.30.160.810">
    <property type="match status" value="1"/>
</dbReference>
<evidence type="ECO:0000256" key="3">
    <source>
        <dbReference type="ARBA" id="ARBA00022884"/>
    </source>
</evidence>
<keyword evidence="2 7" id="KW-0699">rRNA-binding</keyword>
<feature type="region of interest" description="Disordered" evidence="10">
    <location>
        <begin position="125"/>
        <end position="153"/>
    </location>
</feature>
<keyword evidence="12" id="KW-1185">Reference proteome</keyword>
<proteinExistence type="inferred from homology"/>
<evidence type="ECO:0000256" key="10">
    <source>
        <dbReference type="SAM" id="MobiDB-lite"/>
    </source>
</evidence>
<keyword evidence="3 7" id="KW-0694">RNA-binding</keyword>
<accession>A0ABP9WT00</accession>
<dbReference type="GO" id="GO:0005840">
    <property type="term" value="C:ribosome"/>
    <property type="evidence" value="ECO:0007669"/>
    <property type="project" value="UniProtKB-KW"/>
</dbReference>
<name>A0ABP9WT00_9CHLR</name>
<sequence>MLNGILGRKIGMTQIFTEKGETIPVTVIEAGPCVVTQLRTKDKDGYEAVQLGFGEIKPRKVTKPIQGHLKAAGRLVRFMREVKTTDLNAHTVGDVVNVDIFQIGEKIDVVGTSKGRGFAGVVKRHGFRGGPATHGQSDRHRAPGSIGSGTTPGRVWKNMRMAGRMGNDRVTVQNLEVVKIDLERHVILVKGSVPGAKNGLVMVSRAAKATKK</sequence>
<keyword evidence="4 7" id="KW-0689">Ribosomal protein</keyword>
<comment type="subunit">
    <text evidence="7 9">Part of the 50S ribosomal subunit. Forms a cluster with proteins L14 and L19.</text>
</comment>
<evidence type="ECO:0000256" key="8">
    <source>
        <dbReference type="RuleBase" id="RU003905"/>
    </source>
</evidence>
<dbReference type="InterPro" id="IPR019927">
    <property type="entry name" value="Ribosomal_uL3_bac/org-type"/>
</dbReference>
<keyword evidence="5 7" id="KW-0687">Ribonucleoprotein</keyword>
<evidence type="ECO:0000256" key="6">
    <source>
        <dbReference type="ARBA" id="ARBA00035243"/>
    </source>
</evidence>
<dbReference type="Proteomes" id="UP001428290">
    <property type="component" value="Unassembled WGS sequence"/>
</dbReference>
<dbReference type="PROSITE" id="PS00474">
    <property type="entry name" value="RIBOSOMAL_L3"/>
    <property type="match status" value="1"/>
</dbReference>
<dbReference type="InterPro" id="IPR000597">
    <property type="entry name" value="Ribosomal_uL3"/>
</dbReference>
<comment type="caution">
    <text evidence="11">The sequence shown here is derived from an EMBL/GenBank/DDBJ whole genome shotgun (WGS) entry which is preliminary data.</text>
</comment>
<dbReference type="HAMAP" id="MF_01325_B">
    <property type="entry name" value="Ribosomal_uL3_B"/>
    <property type="match status" value="1"/>
</dbReference>
<reference evidence="11 12" key="1">
    <citation type="submission" date="2024-02" db="EMBL/GenBank/DDBJ databases">
        <title>Herpetosiphon gulosus NBRC 112829.</title>
        <authorList>
            <person name="Ichikawa N."/>
            <person name="Katano-Makiyama Y."/>
            <person name="Hidaka K."/>
        </authorList>
    </citation>
    <scope>NUCLEOTIDE SEQUENCE [LARGE SCALE GENOMIC DNA]</scope>
    <source>
        <strain evidence="11 12">NBRC 112829</strain>
    </source>
</reference>
<evidence type="ECO:0000256" key="1">
    <source>
        <dbReference type="ARBA" id="ARBA00006540"/>
    </source>
</evidence>
<evidence type="ECO:0000313" key="12">
    <source>
        <dbReference type="Proteomes" id="UP001428290"/>
    </source>
</evidence>
<gene>
    <name evidence="7 11" type="primary">rplC</name>
    <name evidence="11" type="ORF">Hgul01_00002</name>
</gene>
<evidence type="ECO:0000256" key="9">
    <source>
        <dbReference type="RuleBase" id="RU003906"/>
    </source>
</evidence>
<dbReference type="InterPro" id="IPR009000">
    <property type="entry name" value="Transl_B-barrel_sf"/>
</dbReference>
<dbReference type="SUPFAM" id="SSF50447">
    <property type="entry name" value="Translation proteins"/>
    <property type="match status" value="1"/>
</dbReference>
<organism evidence="11 12">
    <name type="scientific">Herpetosiphon gulosus</name>
    <dbReference type="NCBI Taxonomy" id="1973496"/>
    <lineage>
        <taxon>Bacteria</taxon>
        <taxon>Bacillati</taxon>
        <taxon>Chloroflexota</taxon>
        <taxon>Chloroflexia</taxon>
        <taxon>Herpetosiphonales</taxon>
        <taxon>Herpetosiphonaceae</taxon>
        <taxon>Herpetosiphon</taxon>
    </lineage>
</organism>